<dbReference type="Gene3D" id="3.30.160.60">
    <property type="entry name" value="Classic Zinc Finger"/>
    <property type="match status" value="1"/>
</dbReference>
<name>A0A1L7VD37_FUSPR</name>
<sequence length="411" mass="48129">MAYYCTDCEKLFYAGRKARDQHYQVTGHASSAFERDSCSDYFEDEYDRHQHMNLEQHWHRNAPECQFCGDRAVAQPEIREHEIEQHFHRADCNRQSMNANCLRMHLNSKLHRVSAVKCPFCRATCNTATGLSHHLERGSCPRVPMDRNKLYRYIKNRDHRSLITNKELAWHGEKTYTINPTAAWNPWSKAFECYLCYKLNMTLTGLKKHLESLRHQQSLYHCVKRSCGKEFKTLAALINHLQRFSCRYYHGSRYADYHQHFSGLHIPTQQSNPMIQRGQHCYSVPGVACPFCSARYSSASGVVHHLEQGACPNVPLNRGTLRQEARGRDPNAAIYNRVLVWRQTVYYQATADVYNTHYGQYECYFCGALFRQLSSLNQHLASPRHQQELYYWPIGTPSWSNHQYFGTGYYQ</sequence>
<evidence type="ECO:0000256" key="2">
    <source>
        <dbReference type="ARBA" id="ARBA00022723"/>
    </source>
</evidence>
<evidence type="ECO:0000256" key="7">
    <source>
        <dbReference type="PROSITE-ProRule" id="PRU00042"/>
    </source>
</evidence>
<keyword evidence="4 7" id="KW-0863">Zinc-finger</keyword>
<comment type="caution">
    <text evidence="9">The sequence shown here is derived from an EMBL/GenBank/DDBJ whole genome shotgun (WGS) entry which is preliminary data.</text>
</comment>
<keyword evidence="2" id="KW-0479">Metal-binding</keyword>
<dbReference type="AlphaFoldDB" id="A0A1L7VD37"/>
<gene>
    <name evidence="9" type="ORF">FPRO_02405</name>
</gene>
<dbReference type="GO" id="GO:0005634">
    <property type="term" value="C:nucleus"/>
    <property type="evidence" value="ECO:0007669"/>
    <property type="project" value="UniProtKB-SubCell"/>
</dbReference>
<dbReference type="GO" id="GO:0008270">
    <property type="term" value="F:zinc ion binding"/>
    <property type="evidence" value="ECO:0007669"/>
    <property type="project" value="UniProtKB-KW"/>
</dbReference>
<organism evidence="9 10">
    <name type="scientific">Fusarium proliferatum (strain ET1)</name>
    <name type="common">Orchid endophyte fungus</name>
    <dbReference type="NCBI Taxonomy" id="1227346"/>
    <lineage>
        <taxon>Eukaryota</taxon>
        <taxon>Fungi</taxon>
        <taxon>Dikarya</taxon>
        <taxon>Ascomycota</taxon>
        <taxon>Pezizomycotina</taxon>
        <taxon>Sordariomycetes</taxon>
        <taxon>Hypocreomycetidae</taxon>
        <taxon>Hypocreales</taxon>
        <taxon>Nectriaceae</taxon>
        <taxon>Fusarium</taxon>
        <taxon>Fusarium fujikuroi species complex</taxon>
    </lineage>
</organism>
<dbReference type="Proteomes" id="UP000183971">
    <property type="component" value="Unassembled WGS sequence"/>
</dbReference>
<proteinExistence type="predicted"/>
<dbReference type="PROSITE" id="PS00028">
    <property type="entry name" value="ZINC_FINGER_C2H2_1"/>
    <property type="match status" value="1"/>
</dbReference>
<reference evidence="10" key="1">
    <citation type="journal article" date="2016" name="Genome Biol. Evol.">
        <title>Comparative 'omics' of the Fusarium fujikuroi species complex highlights differences in genetic potential and metabolite synthesis.</title>
        <authorList>
            <person name="Niehaus E.-M."/>
            <person name="Muensterkoetter M."/>
            <person name="Proctor R.H."/>
            <person name="Brown D.W."/>
            <person name="Sharon A."/>
            <person name="Idan Y."/>
            <person name="Oren-Young L."/>
            <person name="Sieber C.M."/>
            <person name="Novak O."/>
            <person name="Pencik A."/>
            <person name="Tarkowska D."/>
            <person name="Hromadova K."/>
            <person name="Freeman S."/>
            <person name="Maymon M."/>
            <person name="Elazar M."/>
            <person name="Youssef S.A."/>
            <person name="El-Shabrawy E.S.M."/>
            <person name="Shalaby A.B.A."/>
            <person name="Houterman P."/>
            <person name="Brock N.L."/>
            <person name="Burkhardt I."/>
            <person name="Tsavkelova E.A."/>
            <person name="Dickschat J.S."/>
            <person name="Galuszka P."/>
            <person name="Gueldener U."/>
            <person name="Tudzynski B."/>
        </authorList>
    </citation>
    <scope>NUCLEOTIDE SEQUENCE [LARGE SCALE GENOMIC DNA]</scope>
    <source>
        <strain evidence="10">ET1</strain>
    </source>
</reference>
<evidence type="ECO:0000313" key="10">
    <source>
        <dbReference type="Proteomes" id="UP000183971"/>
    </source>
</evidence>
<dbReference type="InterPro" id="IPR036236">
    <property type="entry name" value="Znf_C2H2_sf"/>
</dbReference>
<keyword evidence="6" id="KW-0539">Nucleus</keyword>
<dbReference type="RefSeq" id="XP_031077928.1">
    <property type="nucleotide sequence ID" value="XM_031227498.1"/>
</dbReference>
<evidence type="ECO:0000259" key="8">
    <source>
        <dbReference type="PROSITE" id="PS50157"/>
    </source>
</evidence>
<evidence type="ECO:0000256" key="4">
    <source>
        <dbReference type="ARBA" id="ARBA00022771"/>
    </source>
</evidence>
<dbReference type="SMART" id="SM00355">
    <property type="entry name" value="ZnF_C2H2"/>
    <property type="match status" value="7"/>
</dbReference>
<evidence type="ECO:0000256" key="5">
    <source>
        <dbReference type="ARBA" id="ARBA00022833"/>
    </source>
</evidence>
<dbReference type="VEuPathDB" id="FungiDB:FPRO_02405"/>
<dbReference type="EMBL" id="FJOF01000002">
    <property type="protein sequence ID" value="CZR37335.1"/>
    <property type="molecule type" value="Genomic_DNA"/>
</dbReference>
<evidence type="ECO:0000256" key="3">
    <source>
        <dbReference type="ARBA" id="ARBA00022737"/>
    </source>
</evidence>
<comment type="subcellular location">
    <subcellularLocation>
        <location evidence="1">Nucleus</location>
    </subcellularLocation>
</comment>
<dbReference type="PANTHER" id="PTHR24406">
    <property type="entry name" value="TRANSCRIPTIONAL REPRESSOR CTCFL-RELATED"/>
    <property type="match status" value="1"/>
</dbReference>
<keyword evidence="3" id="KW-0677">Repeat</keyword>
<keyword evidence="5" id="KW-0862">Zinc</keyword>
<feature type="domain" description="C2H2-type" evidence="8">
    <location>
        <begin position="220"/>
        <end position="255"/>
    </location>
</feature>
<dbReference type="GeneID" id="42047290"/>
<keyword evidence="10" id="KW-1185">Reference proteome</keyword>
<evidence type="ECO:0000256" key="6">
    <source>
        <dbReference type="ARBA" id="ARBA00023242"/>
    </source>
</evidence>
<accession>A0A1L7VD37</accession>
<protein>
    <recommendedName>
        <fullName evidence="8">C2H2-type domain-containing protein</fullName>
    </recommendedName>
</protein>
<feature type="domain" description="C2H2-type" evidence="8">
    <location>
        <begin position="361"/>
        <end position="390"/>
    </location>
</feature>
<dbReference type="InterPro" id="IPR050888">
    <property type="entry name" value="ZnF_C2H2-type_TF"/>
</dbReference>
<evidence type="ECO:0000256" key="1">
    <source>
        <dbReference type="ARBA" id="ARBA00004123"/>
    </source>
</evidence>
<evidence type="ECO:0000313" key="9">
    <source>
        <dbReference type="EMBL" id="CZR37335.1"/>
    </source>
</evidence>
<dbReference type="InterPro" id="IPR013087">
    <property type="entry name" value="Znf_C2H2_type"/>
</dbReference>
<dbReference type="SUPFAM" id="SSF57667">
    <property type="entry name" value="beta-beta-alpha zinc fingers"/>
    <property type="match status" value="1"/>
</dbReference>
<dbReference type="PROSITE" id="PS50157">
    <property type="entry name" value="ZINC_FINGER_C2H2_2"/>
    <property type="match status" value="2"/>
</dbReference>